<gene>
    <name evidence="1" type="ORF">KTO63_17810</name>
</gene>
<keyword evidence="2" id="KW-1185">Reference proteome</keyword>
<proteinExistence type="predicted"/>
<evidence type="ECO:0000313" key="1">
    <source>
        <dbReference type="EMBL" id="MBV4359029.1"/>
    </source>
</evidence>
<evidence type="ECO:0000313" key="2">
    <source>
        <dbReference type="Proteomes" id="UP000812270"/>
    </source>
</evidence>
<dbReference type="InterPro" id="IPR025667">
    <property type="entry name" value="SprB_repeat"/>
</dbReference>
<name>A0A9E2W5M1_9BACT</name>
<sequence length="1117" mass="117735">MAQTVTSLKPQSIVQSGNLTLDVNTINSTCGQYNGSIIVSVSGGTAPYKFTMDDFFVQNTGNYTNVVAGTHKISVTDANNETITTTVTVTNYLSPPTVKVGSIKYISNCYAHDASITLEASGGTPPYQYSMGTMPYQSSNVFSNLSAGDYIFFVKDANGCIVQCEPLELDYNRCVSVGGSWYNSVCANEGVARFDIYDPTDLNLYTYSLDDGINYIPGTHLLTNNSVYFYNLSSGMHTLYLKDKDGKIITFAITVLQSCHVKIDFVTVDAACKANDGVLTVNASNGTAPYEYSIDGINYQTSNVFSNLWSGNYNVSVRDANGVITSLVATVYDHCPVVTAVSTGETCALNDGTIVATGQKGTAPYLFSIDGVHFQSANTFTGLNSGTYTVMIKDANGFTGSTSTTVKGLCLSLTTTVQNTTCGLNNGSISVNAIGGSGLYQYSLDGMVFQSANIFKNLPVGSYKITVTDGNGKKGITSVVVSANTPPKITAVNIKAASCQLNDGELSVVTSGGTIPLTYSIDGTTFNSSSNFTGLTGSRNYLVTLKDADGCTQSQAASITIDCPSVTTASKNETCGSKNGTVEVAGSNGTPPYQYSIDGKNFQAGTIFSNLSANTYTVTIKDALNYANTSTVQISNICPTVTLTEKDGVCSATAGSITAVGANGTPPYQYSIDGISYQSGNVFDKLSSGNYTVTVRDANGLTNPASINVNNYPSPEIMSAATAASCINNDGTITISQTGGSLPFQYSLDGVNFQASGKFIKLQTGIYATSVKDVNGCVSMQNTTVPLKDNLTLTTGNDPTICEGKNLTLQPSTNATSFRWYPTQGLSNASSQNPVASPAVSVTYTLTAMLGVCTQTGNITVIVNPAPVAHASKDTAICLGQSVQLNGSGGTSCVWTPATFLTNQKKFDPSVTQPTSTTTYSLVVNDGNGCSSLNTAETVVTVIPIAKIFAGNDTAIVINQPLQLNAIDVNNSGFTKYNWTPTIGLNDNTVKDPVAAISHKVTYTVTASTPNGCIAVDDITVTVYNVVDIYVPSAFTPNSDGKNDQLRAIPIGIKEFKYFAVYDRWGKRIFFSTNPAVSWDGSIGGVQQSTGTYIWMTEGISFSGTVIKRKGTAVLIR</sequence>
<dbReference type="EMBL" id="JAHSPG010000014">
    <property type="protein sequence ID" value="MBV4359029.1"/>
    <property type="molecule type" value="Genomic_DNA"/>
</dbReference>
<dbReference type="Pfam" id="PF13585">
    <property type="entry name" value="CHU_C"/>
    <property type="match status" value="1"/>
</dbReference>
<reference evidence="1" key="1">
    <citation type="submission" date="2021-06" db="EMBL/GenBank/DDBJ databases">
        <authorList>
            <person name="Huq M.A."/>
        </authorList>
    </citation>
    <scope>NUCLEOTIDE SEQUENCE</scope>
    <source>
        <strain evidence="1">MAH-26</strain>
    </source>
</reference>
<dbReference type="RefSeq" id="WP_217792864.1">
    <property type="nucleotide sequence ID" value="NZ_JAHSPG010000014.1"/>
</dbReference>
<accession>A0A9E2W5M1</accession>
<protein>
    <submittedName>
        <fullName evidence="1">Gliding motility-associated C-terminal domain-containing protein</fullName>
    </submittedName>
</protein>
<organism evidence="1 2">
    <name type="scientific">Pinibacter aurantiacus</name>
    <dbReference type="NCBI Taxonomy" id="2851599"/>
    <lineage>
        <taxon>Bacteria</taxon>
        <taxon>Pseudomonadati</taxon>
        <taxon>Bacteroidota</taxon>
        <taxon>Chitinophagia</taxon>
        <taxon>Chitinophagales</taxon>
        <taxon>Chitinophagaceae</taxon>
        <taxon>Pinibacter</taxon>
    </lineage>
</organism>
<dbReference type="Pfam" id="PF13573">
    <property type="entry name" value="SprB"/>
    <property type="match status" value="6"/>
</dbReference>
<comment type="caution">
    <text evidence="1">The sequence shown here is derived from an EMBL/GenBank/DDBJ whole genome shotgun (WGS) entry which is preliminary data.</text>
</comment>
<dbReference type="Proteomes" id="UP000812270">
    <property type="component" value="Unassembled WGS sequence"/>
</dbReference>
<dbReference type="AlphaFoldDB" id="A0A9E2W5M1"/>